<dbReference type="Gene3D" id="2.40.30.10">
    <property type="entry name" value="Translation factors"/>
    <property type="match status" value="1"/>
</dbReference>
<dbReference type="InterPro" id="IPR018108">
    <property type="entry name" value="MCP_transmembrane"/>
</dbReference>
<accession>A0A9P6J269</accession>
<evidence type="ECO:0000256" key="7">
    <source>
        <dbReference type="ARBA" id="ARBA00022630"/>
    </source>
</evidence>
<dbReference type="EMBL" id="JAAAHY010000736">
    <property type="protein sequence ID" value="KAF9958264.1"/>
    <property type="molecule type" value="Genomic_DNA"/>
</dbReference>
<comment type="cofactor">
    <cofactor evidence="1 20">
        <name>FAD</name>
        <dbReference type="ChEBI" id="CHEBI:57692"/>
    </cofactor>
</comment>
<evidence type="ECO:0000259" key="23">
    <source>
        <dbReference type="PROSITE" id="PS51384"/>
    </source>
</evidence>
<evidence type="ECO:0000313" key="24">
    <source>
        <dbReference type="EMBL" id="KAF9958264.1"/>
    </source>
</evidence>
<dbReference type="PANTHER" id="PTHR19370:SF184">
    <property type="entry name" value="NADH-CYTOCHROME B5 REDUCTASE-LIKE"/>
    <property type="match status" value="1"/>
</dbReference>
<keyword evidence="10 20" id="KW-0274">FAD</keyword>
<dbReference type="AlphaFoldDB" id="A0A9P6J269"/>
<keyword evidence="13" id="KW-0520">NAD</keyword>
<dbReference type="InterPro" id="IPR017927">
    <property type="entry name" value="FAD-bd_FR_type"/>
</dbReference>
<keyword evidence="7 20" id="KW-0285">Flavoprotein</keyword>
<evidence type="ECO:0000256" key="5">
    <source>
        <dbReference type="ARBA" id="ARBA00006105"/>
    </source>
</evidence>
<dbReference type="SUPFAM" id="SSF52343">
    <property type="entry name" value="Ferredoxin reductase-like, C-terminal NADP-linked domain"/>
    <property type="match status" value="1"/>
</dbReference>
<dbReference type="PANTHER" id="PTHR19370">
    <property type="entry name" value="NADH-CYTOCHROME B5 REDUCTASE"/>
    <property type="match status" value="1"/>
</dbReference>
<dbReference type="GO" id="GO:0090524">
    <property type="term" value="F:cytochrome-b5 reductase activity, acting on NADH"/>
    <property type="evidence" value="ECO:0007669"/>
    <property type="project" value="UniProtKB-EC"/>
</dbReference>
<keyword evidence="15 21" id="KW-0472">Membrane</keyword>
<gene>
    <name evidence="24" type="primary">CBR1_2</name>
    <name evidence="24" type="ORF">BGZ70_009250</name>
</gene>
<feature type="binding site" evidence="20">
    <location>
        <position position="527"/>
    </location>
    <ligand>
        <name>FAD</name>
        <dbReference type="ChEBI" id="CHEBI:57692"/>
    </ligand>
</feature>
<evidence type="ECO:0000256" key="4">
    <source>
        <dbReference type="ARBA" id="ARBA00005156"/>
    </source>
</evidence>
<evidence type="ECO:0000256" key="3">
    <source>
        <dbReference type="ARBA" id="ARBA00004294"/>
    </source>
</evidence>
<evidence type="ECO:0000256" key="15">
    <source>
        <dbReference type="ARBA" id="ARBA00023136"/>
    </source>
</evidence>
<keyword evidence="14" id="KW-0496">Mitochondrion</keyword>
<evidence type="ECO:0000256" key="21">
    <source>
        <dbReference type="PROSITE-ProRule" id="PRU00282"/>
    </source>
</evidence>
<dbReference type="FunFam" id="3.40.50.80:FF:000019">
    <property type="entry name" value="NADH-cytochrome b5 reductase"/>
    <property type="match status" value="1"/>
</dbReference>
<dbReference type="Proteomes" id="UP000738359">
    <property type="component" value="Unassembled WGS sequence"/>
</dbReference>
<evidence type="ECO:0000256" key="6">
    <source>
        <dbReference type="ARBA" id="ARBA00012011"/>
    </source>
</evidence>
<keyword evidence="11" id="KW-1133">Transmembrane helix</keyword>
<protein>
    <recommendedName>
        <fullName evidence="16">NADH-cytochrome b5 reductase 1</fullName>
        <ecNumber evidence="6">1.6.2.2</ecNumber>
    </recommendedName>
    <alternativeName>
        <fullName evidence="17">Microsomal cytochrome b reductase</fullName>
    </alternativeName>
</protein>
<evidence type="ECO:0000256" key="22">
    <source>
        <dbReference type="SAM" id="MobiDB-lite"/>
    </source>
</evidence>
<feature type="region of interest" description="Disordered" evidence="22">
    <location>
        <begin position="1"/>
        <end position="23"/>
    </location>
</feature>
<evidence type="ECO:0000256" key="14">
    <source>
        <dbReference type="ARBA" id="ARBA00023128"/>
    </source>
</evidence>
<comment type="pathway">
    <text evidence="4">Protein modification; peptidyl-diphthamide biosynthesis.</text>
</comment>
<evidence type="ECO:0000256" key="12">
    <source>
        <dbReference type="ARBA" id="ARBA00023002"/>
    </source>
</evidence>
<dbReference type="EC" id="1.6.2.2" evidence="6"/>
<evidence type="ECO:0000256" key="20">
    <source>
        <dbReference type="PIRSR" id="PIRSR601834-1"/>
    </source>
</evidence>
<feature type="compositionally biased region" description="Basic and acidic residues" evidence="22">
    <location>
        <begin position="1"/>
        <end position="15"/>
    </location>
</feature>
<feature type="binding site" evidence="20">
    <location>
        <position position="459"/>
    </location>
    <ligand>
        <name>FAD</name>
        <dbReference type="ChEBI" id="CHEBI:57692"/>
    </ligand>
</feature>
<keyword evidence="25" id="KW-1185">Reference proteome</keyword>
<dbReference type="SUPFAM" id="SSF63380">
    <property type="entry name" value="Riboflavin synthase domain-like"/>
    <property type="match status" value="1"/>
</dbReference>
<dbReference type="OrthoDB" id="18574at2759"/>
<evidence type="ECO:0000256" key="10">
    <source>
        <dbReference type="ARBA" id="ARBA00022827"/>
    </source>
</evidence>
<name>A0A9P6J269_MORAP</name>
<evidence type="ECO:0000256" key="13">
    <source>
        <dbReference type="ARBA" id="ARBA00023027"/>
    </source>
</evidence>
<dbReference type="FunFam" id="2.40.30.10:FF:000032">
    <property type="entry name" value="NADH-cytochrome b5 reductase"/>
    <property type="match status" value="1"/>
</dbReference>
<dbReference type="InterPro" id="IPR001433">
    <property type="entry name" value="OxRdtase_FAD/NAD-bd"/>
</dbReference>
<dbReference type="Gene3D" id="3.40.50.80">
    <property type="entry name" value="Nucleotide-binding domain of ferredoxin-NADP reductase (FNR) module"/>
    <property type="match status" value="1"/>
</dbReference>
<dbReference type="SUPFAM" id="SSF103506">
    <property type="entry name" value="Mitochondrial carrier"/>
    <property type="match status" value="1"/>
</dbReference>
<comment type="catalytic activity">
    <reaction evidence="19">
        <text>2 Fe(3+)-[Dph3] + NADH = 2 Fe(2+)-[Dph3] + NAD(+) + H(+)</text>
        <dbReference type="Rhea" id="RHEA:71231"/>
        <dbReference type="Rhea" id="RHEA-COMP:18002"/>
        <dbReference type="Rhea" id="RHEA-COMP:18003"/>
        <dbReference type="ChEBI" id="CHEBI:15378"/>
        <dbReference type="ChEBI" id="CHEBI:29033"/>
        <dbReference type="ChEBI" id="CHEBI:29034"/>
        <dbReference type="ChEBI" id="CHEBI:57540"/>
        <dbReference type="ChEBI" id="CHEBI:57945"/>
        <dbReference type="ChEBI" id="CHEBI:83228"/>
    </reaction>
    <physiologicalReaction direction="left-to-right" evidence="19">
        <dbReference type="Rhea" id="RHEA:71232"/>
    </physiologicalReaction>
</comment>
<feature type="binding site" evidence="20">
    <location>
        <position position="461"/>
    </location>
    <ligand>
        <name>FAD</name>
        <dbReference type="ChEBI" id="CHEBI:57692"/>
    </ligand>
</feature>
<feature type="binding site" evidence="20">
    <location>
        <position position="478"/>
    </location>
    <ligand>
        <name>FAD</name>
        <dbReference type="ChEBI" id="CHEBI:57692"/>
    </ligand>
</feature>
<keyword evidence="12" id="KW-0560">Oxidoreductase</keyword>
<feature type="domain" description="FAD-binding FR-type" evidence="23">
    <location>
        <begin position="407"/>
        <end position="510"/>
    </location>
</feature>
<sequence>MIKQGSHDAKQDNSTKRTSIAAGTPTLSKTETVLCGATAGVVSRFVIAPLDVVKIRLQMQTQRKDLSTLLRRKAGPSGSVISSEAALAAAKRLQQHQPKYKGMFSGMAMIVREEGIRGLWKGNMAAEYLYLTYSGIQFLVYQQTKVFLNRTSEVSAQKAIAVKNAVITTTSASAATGAVVTAPLHVVSAFTSSSAVQSFIAGANAGIVATACTYPFDLLRTRFAIQRDVKIYTGIVQACRHIFRKDGLKGFYRGMSPALIQVVPYMGMMFGSYDTLKHLASWFREKANVKSSYSKPTTPTTLATKGSIISVQGEQPVRTVGQVLLGLEDFLCGALSGIISKTGVYPLDMVRKRLQIQGSEQQKVTASIYSPQQSAALSAVTSATSAVRATQEPLPTTVWKLPPLHAKEYRKFTLVEKIVLSPNTAMYKFALPSKDDVLNLPIGQHVTVMANINGKDVSRSYTPTSGSEDLGYFVLCIKSYPQGNISGMISKLAIGDQINVRGPKGHFNYTPNMCRAIGMIAGGTGITPMLQLIRSIARNPEDKTLVTLLFANVTEKDILLRNELDQLSKEHPQFKVHYVLSRAAEDWTGARGYINAEMIKEHMPAPASDIKILLCGPQPMVSSMVKITQDLGYEKVNAISKPHDQVFRF</sequence>
<dbReference type="CDD" id="cd06183">
    <property type="entry name" value="cyt_b5_reduct_like"/>
    <property type="match status" value="1"/>
</dbReference>
<feature type="binding site" evidence="20">
    <location>
        <position position="486"/>
    </location>
    <ligand>
        <name>FAD</name>
        <dbReference type="ChEBI" id="CHEBI:57692"/>
    </ligand>
</feature>
<evidence type="ECO:0000313" key="25">
    <source>
        <dbReference type="Proteomes" id="UP000738359"/>
    </source>
</evidence>
<feature type="binding site" evidence="20">
    <location>
        <position position="485"/>
    </location>
    <ligand>
        <name>FAD</name>
        <dbReference type="ChEBI" id="CHEBI:57692"/>
    </ligand>
</feature>
<keyword evidence="8 21" id="KW-0812">Transmembrane</keyword>
<dbReference type="Pfam" id="PF00175">
    <property type="entry name" value="NAD_binding_1"/>
    <property type="match status" value="1"/>
</dbReference>
<organism evidence="24 25">
    <name type="scientific">Mortierella alpina</name>
    <name type="common">Oleaginous fungus</name>
    <name type="synonym">Mortierella renispora</name>
    <dbReference type="NCBI Taxonomy" id="64518"/>
    <lineage>
        <taxon>Eukaryota</taxon>
        <taxon>Fungi</taxon>
        <taxon>Fungi incertae sedis</taxon>
        <taxon>Mucoromycota</taxon>
        <taxon>Mortierellomycotina</taxon>
        <taxon>Mortierellomycetes</taxon>
        <taxon>Mortierellales</taxon>
        <taxon>Mortierellaceae</taxon>
        <taxon>Mortierella</taxon>
    </lineage>
</organism>
<dbReference type="PROSITE" id="PS51384">
    <property type="entry name" value="FAD_FR"/>
    <property type="match status" value="1"/>
</dbReference>
<dbReference type="GO" id="GO:0005741">
    <property type="term" value="C:mitochondrial outer membrane"/>
    <property type="evidence" value="ECO:0007669"/>
    <property type="project" value="UniProtKB-SubCell"/>
</dbReference>
<dbReference type="Gene3D" id="1.50.40.10">
    <property type="entry name" value="Mitochondrial carrier domain"/>
    <property type="match status" value="1"/>
</dbReference>
<dbReference type="InterPro" id="IPR023395">
    <property type="entry name" value="MCP_dom_sf"/>
</dbReference>
<keyword evidence="9" id="KW-1000">Mitochondrion outer membrane</keyword>
<dbReference type="Pfam" id="PF00970">
    <property type="entry name" value="FAD_binding_6"/>
    <property type="match status" value="1"/>
</dbReference>
<proteinExistence type="inferred from homology"/>
<evidence type="ECO:0000256" key="16">
    <source>
        <dbReference type="ARBA" id="ARBA00039438"/>
    </source>
</evidence>
<comment type="catalytic activity">
    <reaction evidence="18">
        <text>2 Fe(III)-[cytochrome b5] + NADH = 2 Fe(II)-[cytochrome b5] + NAD(+) + H(+)</text>
        <dbReference type="Rhea" id="RHEA:46680"/>
        <dbReference type="Rhea" id="RHEA-COMP:10438"/>
        <dbReference type="Rhea" id="RHEA-COMP:10439"/>
        <dbReference type="ChEBI" id="CHEBI:15378"/>
        <dbReference type="ChEBI" id="CHEBI:29033"/>
        <dbReference type="ChEBI" id="CHEBI:29034"/>
        <dbReference type="ChEBI" id="CHEBI:57540"/>
        <dbReference type="ChEBI" id="CHEBI:57945"/>
        <dbReference type="EC" id="1.6.2.2"/>
    </reaction>
</comment>
<dbReference type="GO" id="GO:0005783">
    <property type="term" value="C:endoplasmic reticulum"/>
    <property type="evidence" value="ECO:0007669"/>
    <property type="project" value="TreeGrafter"/>
</dbReference>
<evidence type="ECO:0000256" key="11">
    <source>
        <dbReference type="ARBA" id="ARBA00022989"/>
    </source>
</evidence>
<comment type="similarity">
    <text evidence="5">Belongs to the flavoprotein pyridine nucleotide cytochrome reductase family.</text>
</comment>
<evidence type="ECO:0000256" key="17">
    <source>
        <dbReference type="ARBA" id="ARBA00041901"/>
    </source>
</evidence>
<dbReference type="PRINTS" id="PR00371">
    <property type="entry name" value="FPNCR"/>
</dbReference>
<dbReference type="InterPro" id="IPR017938">
    <property type="entry name" value="Riboflavin_synthase-like_b-brl"/>
</dbReference>
<evidence type="ECO:0000256" key="2">
    <source>
        <dbReference type="ARBA" id="ARBA00004141"/>
    </source>
</evidence>
<feature type="repeat" description="Solcar" evidence="21">
    <location>
        <begin position="324"/>
        <end position="418"/>
    </location>
</feature>
<evidence type="ECO:0000256" key="8">
    <source>
        <dbReference type="ARBA" id="ARBA00022692"/>
    </source>
</evidence>
<reference evidence="24" key="1">
    <citation type="journal article" date="2020" name="Fungal Divers.">
        <title>Resolving the Mortierellaceae phylogeny through synthesis of multi-gene phylogenetics and phylogenomics.</title>
        <authorList>
            <person name="Vandepol N."/>
            <person name="Liber J."/>
            <person name="Desiro A."/>
            <person name="Na H."/>
            <person name="Kennedy M."/>
            <person name="Barry K."/>
            <person name="Grigoriev I.V."/>
            <person name="Miller A.N."/>
            <person name="O'Donnell K."/>
            <person name="Stajich J.E."/>
            <person name="Bonito G."/>
        </authorList>
    </citation>
    <scope>NUCLEOTIDE SEQUENCE</scope>
    <source>
        <strain evidence="24">CK1249</strain>
    </source>
</reference>
<dbReference type="PRINTS" id="PR00406">
    <property type="entry name" value="CYTB5RDTASE"/>
</dbReference>
<dbReference type="InterPro" id="IPR001709">
    <property type="entry name" value="Flavoprot_Pyr_Nucl_cyt_Rdtase"/>
</dbReference>
<dbReference type="InterPro" id="IPR039261">
    <property type="entry name" value="FNR_nucleotide-bd"/>
</dbReference>
<evidence type="ECO:0000256" key="9">
    <source>
        <dbReference type="ARBA" id="ARBA00022787"/>
    </source>
</evidence>
<comment type="caution">
    <text evidence="24">The sequence shown here is derived from an EMBL/GenBank/DDBJ whole genome shotgun (WGS) entry which is preliminary data.</text>
</comment>
<feature type="repeat" description="Solcar" evidence="21">
    <location>
        <begin position="193"/>
        <end position="279"/>
    </location>
</feature>
<dbReference type="PROSITE" id="PS50920">
    <property type="entry name" value="SOLCAR"/>
    <property type="match status" value="3"/>
</dbReference>
<evidence type="ECO:0000256" key="19">
    <source>
        <dbReference type="ARBA" id="ARBA00049138"/>
    </source>
</evidence>
<dbReference type="Pfam" id="PF00153">
    <property type="entry name" value="Mito_carr"/>
    <property type="match status" value="4"/>
</dbReference>
<evidence type="ECO:0000256" key="18">
    <source>
        <dbReference type="ARBA" id="ARBA00047682"/>
    </source>
</evidence>
<dbReference type="InterPro" id="IPR008333">
    <property type="entry name" value="Cbr1-like_FAD-bd_dom"/>
</dbReference>
<comment type="subcellular location">
    <subcellularLocation>
        <location evidence="2">Membrane</location>
        <topology evidence="2">Multi-pass membrane protein</topology>
    </subcellularLocation>
    <subcellularLocation>
        <location evidence="3">Mitochondrion outer membrane</location>
    </subcellularLocation>
</comment>
<feature type="repeat" description="Solcar" evidence="21">
    <location>
        <begin position="27"/>
        <end position="147"/>
    </location>
</feature>
<evidence type="ECO:0000256" key="1">
    <source>
        <dbReference type="ARBA" id="ARBA00001974"/>
    </source>
</evidence>
<dbReference type="InterPro" id="IPR001834">
    <property type="entry name" value="CBR-like"/>
</dbReference>